<reference evidence="1 2" key="1">
    <citation type="submission" date="2017-12" db="EMBL/GenBank/DDBJ databases">
        <title>Comparative genomics of Botrytis spp.</title>
        <authorList>
            <person name="Valero-Jimenez C.A."/>
            <person name="Tapia P."/>
            <person name="Veloso J."/>
            <person name="Silva-Moreno E."/>
            <person name="Staats M."/>
            <person name="Valdes J.H."/>
            <person name="Van Kan J.A.L."/>
        </authorList>
    </citation>
    <scope>NUCLEOTIDE SEQUENCE [LARGE SCALE GENOMIC DNA]</scope>
    <source>
        <strain evidence="1 2">MUCL435</strain>
    </source>
</reference>
<evidence type="ECO:0000313" key="2">
    <source>
        <dbReference type="Proteomes" id="UP000308671"/>
    </source>
</evidence>
<proteinExistence type="predicted"/>
<name>A0A4S8RBX9_9HELO</name>
<protein>
    <submittedName>
        <fullName evidence="1">Uncharacterized protein</fullName>
    </submittedName>
</protein>
<organism evidence="1 2">
    <name type="scientific">Botrytis galanthina</name>
    <dbReference type="NCBI Taxonomy" id="278940"/>
    <lineage>
        <taxon>Eukaryota</taxon>
        <taxon>Fungi</taxon>
        <taxon>Dikarya</taxon>
        <taxon>Ascomycota</taxon>
        <taxon>Pezizomycotina</taxon>
        <taxon>Leotiomycetes</taxon>
        <taxon>Helotiales</taxon>
        <taxon>Sclerotiniaceae</taxon>
        <taxon>Botrytis</taxon>
    </lineage>
</organism>
<dbReference type="AlphaFoldDB" id="A0A4S8RBX9"/>
<comment type="caution">
    <text evidence="1">The sequence shown here is derived from an EMBL/GenBank/DDBJ whole genome shotgun (WGS) entry which is preliminary data.</text>
</comment>
<dbReference type="EMBL" id="PQXL01000022">
    <property type="protein sequence ID" value="THV54692.1"/>
    <property type="molecule type" value="Genomic_DNA"/>
</dbReference>
<evidence type="ECO:0000313" key="1">
    <source>
        <dbReference type="EMBL" id="THV54692.1"/>
    </source>
</evidence>
<dbReference type="Proteomes" id="UP000308671">
    <property type="component" value="Unassembled WGS sequence"/>
</dbReference>
<sequence length="73" mass="8353">MVRIYPQVFFTVVADAVEKASSESFEPQVRNLSNVRKTSIIICDFAISADKMALQRSPSTGKKRSDFWRRGKR</sequence>
<keyword evidence="2" id="KW-1185">Reference proteome</keyword>
<accession>A0A4S8RBX9</accession>
<gene>
    <name evidence="1" type="ORF">BGAL_0022g00490</name>
</gene>